<accession>A0AAE1CQC9</accession>
<dbReference type="GO" id="GO:0005930">
    <property type="term" value="C:axoneme"/>
    <property type="evidence" value="ECO:0007669"/>
    <property type="project" value="UniProtKB-SubCell"/>
</dbReference>
<evidence type="ECO:0000313" key="7">
    <source>
        <dbReference type="EMBL" id="KAK3728450.1"/>
    </source>
</evidence>
<dbReference type="PANTHER" id="PTHR22146:SF8">
    <property type="entry name" value="PROTEIN FAM166B"/>
    <property type="match status" value="1"/>
</dbReference>
<reference evidence="7" key="1">
    <citation type="journal article" date="2023" name="G3 (Bethesda)">
        <title>A reference genome for the long-term kleptoplast-retaining sea slug Elysia crispata morphotype clarki.</title>
        <authorList>
            <person name="Eastman K.E."/>
            <person name="Pendleton A.L."/>
            <person name="Shaikh M.A."/>
            <person name="Suttiyut T."/>
            <person name="Ogas R."/>
            <person name="Tomko P."/>
            <person name="Gavelis G."/>
            <person name="Widhalm J.R."/>
            <person name="Wisecaver J.H."/>
        </authorList>
    </citation>
    <scope>NUCLEOTIDE SEQUENCE</scope>
    <source>
        <strain evidence="7">ECLA1</strain>
    </source>
</reference>
<keyword evidence="3" id="KW-0206">Cytoskeleton</keyword>
<evidence type="ECO:0000256" key="1">
    <source>
        <dbReference type="ARBA" id="ARBA00004430"/>
    </source>
</evidence>
<sequence length="368" mass="41379">MNGLPCDRSNSLCAHAPYCTLFNSCWTCLGADLKRLDKQEGKVCSLLHFQFFFKKRNSDCRNDMAARSRLDDSGLLTPQPHHLPGYGGFCPQFKFRYGKTFGTMTADLLTDEEIDSSGRPVLHDLDPDTSAKEEMDRTRDYLATSRSYSLGEEKFVKNIIPGYAGFVPRSQNYFGSTFSNVGKNSTADLELDYRKYKFNKNQLKFVRDVQEGKIQIDPDQMPPYLSLSPRPLVPIAEDGHKALHDTQEAGETESPYKLSNLDPHKNFMSGFTGFVPRSRDLLGAGYPVISNKGLARFTNETNKTRHLRKQPILVHSALTPPPEGKRLYPQESGMIPKYTGHVPGERFRFGATFGTSTEDARKVLPDVA</sequence>
<evidence type="ECO:0000256" key="3">
    <source>
        <dbReference type="ARBA" id="ARBA00023212"/>
    </source>
</evidence>
<dbReference type="AlphaFoldDB" id="A0AAE1CQC9"/>
<dbReference type="Proteomes" id="UP001283361">
    <property type="component" value="Unassembled WGS sequence"/>
</dbReference>
<name>A0AAE1CQC9_9GAST</name>
<proteinExistence type="inferred from homology"/>
<evidence type="ECO:0000313" key="8">
    <source>
        <dbReference type="Proteomes" id="UP001283361"/>
    </source>
</evidence>
<keyword evidence="4" id="KW-0966">Cell projection</keyword>
<organism evidence="7 8">
    <name type="scientific">Elysia crispata</name>
    <name type="common">lettuce slug</name>
    <dbReference type="NCBI Taxonomy" id="231223"/>
    <lineage>
        <taxon>Eukaryota</taxon>
        <taxon>Metazoa</taxon>
        <taxon>Spiralia</taxon>
        <taxon>Lophotrochozoa</taxon>
        <taxon>Mollusca</taxon>
        <taxon>Gastropoda</taxon>
        <taxon>Heterobranchia</taxon>
        <taxon>Euthyneura</taxon>
        <taxon>Panpulmonata</taxon>
        <taxon>Sacoglossa</taxon>
        <taxon>Placobranchoidea</taxon>
        <taxon>Plakobranchidae</taxon>
        <taxon>Elysia</taxon>
    </lineage>
</organism>
<feature type="domain" description="Ciliary microtubule inner protein 2A-C-like" evidence="6">
    <location>
        <begin position="79"/>
        <end position="121"/>
    </location>
</feature>
<keyword evidence="2" id="KW-0963">Cytoplasm</keyword>
<comment type="caution">
    <text evidence="7">The sequence shown here is derived from an EMBL/GenBank/DDBJ whole genome shotgun (WGS) entry which is preliminary data.</text>
</comment>
<evidence type="ECO:0000256" key="2">
    <source>
        <dbReference type="ARBA" id="ARBA00022490"/>
    </source>
</evidence>
<dbReference type="Pfam" id="PF10629">
    <property type="entry name" value="CMI2B-like"/>
    <property type="match status" value="3"/>
</dbReference>
<dbReference type="EMBL" id="JAWDGP010007175">
    <property type="protein sequence ID" value="KAK3728450.1"/>
    <property type="molecule type" value="Genomic_DNA"/>
</dbReference>
<comment type="subcellular location">
    <subcellularLocation>
        <location evidence="1">Cytoplasm</location>
        <location evidence="1">Cytoskeleton</location>
        <location evidence="1">Cilium axoneme</location>
    </subcellularLocation>
</comment>
<feature type="domain" description="Ciliary microtubule inner protein 2A-C-like" evidence="6">
    <location>
        <begin position="334"/>
        <end position="358"/>
    </location>
</feature>
<dbReference type="PANTHER" id="PTHR22146">
    <property type="entry name" value="CAT EYE SYNDROME CRITICAL REGION PROTEIN 6"/>
    <property type="match status" value="1"/>
</dbReference>
<protein>
    <recommendedName>
        <fullName evidence="6">Ciliary microtubule inner protein 2A-C-like domain-containing protein</fullName>
    </recommendedName>
</protein>
<evidence type="ECO:0000256" key="4">
    <source>
        <dbReference type="ARBA" id="ARBA00023273"/>
    </source>
</evidence>
<evidence type="ECO:0000256" key="5">
    <source>
        <dbReference type="ARBA" id="ARBA00035661"/>
    </source>
</evidence>
<keyword evidence="8" id="KW-1185">Reference proteome</keyword>
<dbReference type="GO" id="GO:0015630">
    <property type="term" value="C:microtubule cytoskeleton"/>
    <property type="evidence" value="ECO:0007669"/>
    <property type="project" value="UniProtKB-ARBA"/>
</dbReference>
<evidence type="ECO:0000259" key="6">
    <source>
        <dbReference type="Pfam" id="PF10629"/>
    </source>
</evidence>
<dbReference type="InterPro" id="IPR018902">
    <property type="entry name" value="CMI2A-C-like_dom"/>
</dbReference>
<comment type="similarity">
    <text evidence="5">Belongs to the CIMIP2 family.</text>
</comment>
<feature type="domain" description="Ciliary microtubule inner protein 2A-C-like" evidence="6">
    <location>
        <begin position="159"/>
        <end position="217"/>
    </location>
</feature>
<gene>
    <name evidence="7" type="ORF">RRG08_017250</name>
</gene>